<dbReference type="EMBL" id="AM460684">
    <property type="protein sequence ID" value="CAN67968.1"/>
    <property type="molecule type" value="Genomic_DNA"/>
</dbReference>
<feature type="compositionally biased region" description="Low complexity" evidence="1">
    <location>
        <begin position="191"/>
        <end position="202"/>
    </location>
</feature>
<reference evidence="2" key="1">
    <citation type="journal article" date="2007" name="PLoS ONE">
        <title>The first genome sequence of an elite grapevine cultivar (Pinot noir Vitis vinifera L.): coping with a highly heterozygous genome.</title>
        <authorList>
            <person name="Velasco R."/>
            <person name="Zharkikh A."/>
            <person name="Troggio M."/>
            <person name="Cartwright D.A."/>
            <person name="Cestaro A."/>
            <person name="Pruss D."/>
            <person name="Pindo M."/>
            <person name="FitzGerald L.M."/>
            <person name="Vezzulli S."/>
            <person name="Reid J."/>
            <person name="Malacarne G."/>
            <person name="Iliev D."/>
            <person name="Coppola G."/>
            <person name="Wardell B."/>
            <person name="Micheletti D."/>
            <person name="Macalma T."/>
            <person name="Facci M."/>
            <person name="Mitchell J.T."/>
            <person name="Perazzolli M."/>
            <person name="Eldredge G."/>
            <person name="Gatto P."/>
            <person name="Oyzerski R."/>
            <person name="Moretto M."/>
            <person name="Gutin N."/>
            <person name="Stefanini M."/>
            <person name="Chen Y."/>
            <person name="Segala C."/>
            <person name="Davenport C."/>
            <person name="Dematte L."/>
            <person name="Mraz A."/>
            <person name="Battilana J."/>
            <person name="Stormo K."/>
            <person name="Costa F."/>
            <person name="Tao Q."/>
            <person name="Si-Ammour A."/>
            <person name="Harkins T."/>
            <person name="Lackey A."/>
            <person name="Perbost C."/>
            <person name="Taillon B."/>
            <person name="Stella A."/>
            <person name="Solovyev V."/>
            <person name="Fawcett J.A."/>
            <person name="Sterck L."/>
            <person name="Vandepoele K."/>
            <person name="Grando S.M."/>
            <person name="Toppo S."/>
            <person name="Moser C."/>
            <person name="Lanchbury J."/>
            <person name="Bogden R."/>
            <person name="Skolnick M."/>
            <person name="Sgaramella V."/>
            <person name="Bhatnagar S.K."/>
            <person name="Fontana P."/>
            <person name="Gutin A."/>
            <person name="Van de Peer Y."/>
            <person name="Salamini F."/>
            <person name="Viola R."/>
        </authorList>
    </citation>
    <scope>NUCLEOTIDE SEQUENCE</scope>
</reference>
<gene>
    <name evidence="2" type="ORF">VITISV_025091</name>
</gene>
<name>A5BIK5_VITVI</name>
<evidence type="ECO:0000313" key="2">
    <source>
        <dbReference type="EMBL" id="CAN67968.1"/>
    </source>
</evidence>
<sequence length="425" mass="47728">MQSWRKLECLKKNGTWDLAKVLEGKSHIGCKWNISVKHKPDGTIDRFKARLVAKGYAQTYGIDNQEMTLKVSVERKTFWVSFEGEVEGRWCSLIEHSQGSVFVLGFETEKVLDGGWDFTVSIAVAGKEYGMQVRKMGESTRHLVEAHTRTVGKKREEEDRSTVGKGSSVGVVGKTMEWRGGQKAENAPVKTRGTNRTTVGNNWPPTSTCRQGDRSRREPLTTERSLSGSDTLPLEDVFEARTQLVQGCYEEGTTPTKENAKQMNILKAPFLSKEKEKMRNIAIGGDGAGFKGFVGCFHSGSSVSDHLSYPTNRGKWLNFEGYCGMTEVEIFQNFIKFLENERGLVLDNSDNITEEILLYFKKLYLSPPGESWIVEGIDWSPISEESASRLDSSFAEEEIFNAIFQLDRDKASRPDGFAITVFQDC</sequence>
<feature type="compositionally biased region" description="Basic and acidic residues" evidence="1">
    <location>
        <begin position="211"/>
        <end position="221"/>
    </location>
</feature>
<feature type="region of interest" description="Disordered" evidence="1">
    <location>
        <begin position="147"/>
        <end position="232"/>
    </location>
</feature>
<dbReference type="ExpressionAtlas" id="A5BIK5">
    <property type="expression patterns" value="baseline and differential"/>
</dbReference>
<feature type="compositionally biased region" description="Low complexity" evidence="1">
    <location>
        <begin position="163"/>
        <end position="175"/>
    </location>
</feature>
<feature type="compositionally biased region" description="Basic and acidic residues" evidence="1">
    <location>
        <begin position="147"/>
        <end position="162"/>
    </location>
</feature>
<proteinExistence type="predicted"/>
<accession>A5BIK5</accession>
<protein>
    <recommendedName>
        <fullName evidence="3">Reverse transcriptase Ty1/copia-type domain-containing protein</fullName>
    </recommendedName>
</protein>
<evidence type="ECO:0008006" key="3">
    <source>
        <dbReference type="Google" id="ProtNLM"/>
    </source>
</evidence>
<evidence type="ECO:0000256" key="1">
    <source>
        <dbReference type="SAM" id="MobiDB-lite"/>
    </source>
</evidence>
<organism evidence="2">
    <name type="scientific">Vitis vinifera</name>
    <name type="common">Grape</name>
    <dbReference type="NCBI Taxonomy" id="29760"/>
    <lineage>
        <taxon>Eukaryota</taxon>
        <taxon>Viridiplantae</taxon>
        <taxon>Streptophyta</taxon>
        <taxon>Embryophyta</taxon>
        <taxon>Tracheophyta</taxon>
        <taxon>Spermatophyta</taxon>
        <taxon>Magnoliopsida</taxon>
        <taxon>eudicotyledons</taxon>
        <taxon>Gunneridae</taxon>
        <taxon>Pentapetalae</taxon>
        <taxon>rosids</taxon>
        <taxon>Vitales</taxon>
        <taxon>Vitaceae</taxon>
        <taxon>Viteae</taxon>
        <taxon>Vitis</taxon>
    </lineage>
</organism>
<dbReference type="AlphaFoldDB" id="A5BIK5"/>